<feature type="region of interest" description="Disordered" evidence="1">
    <location>
        <begin position="196"/>
        <end position="221"/>
    </location>
</feature>
<feature type="compositionally biased region" description="Basic and acidic residues" evidence="1">
    <location>
        <begin position="390"/>
        <end position="399"/>
    </location>
</feature>
<protein>
    <submittedName>
        <fullName evidence="2">Putative cell wall proline rich protein</fullName>
    </submittedName>
</protein>
<feature type="compositionally biased region" description="Polar residues" evidence="1">
    <location>
        <begin position="91"/>
        <end position="104"/>
    </location>
</feature>
<feature type="region of interest" description="Disordered" evidence="1">
    <location>
        <begin position="360"/>
        <end position="406"/>
    </location>
</feature>
<evidence type="ECO:0000313" key="2">
    <source>
        <dbReference type="EMBL" id="RKF56045.1"/>
    </source>
</evidence>
<feature type="compositionally biased region" description="Basic and acidic residues" evidence="1">
    <location>
        <begin position="126"/>
        <end position="140"/>
    </location>
</feature>
<reference evidence="2 3" key="1">
    <citation type="journal article" date="2018" name="BMC Genomics">
        <title>Comparative genome analyses reveal sequence features reflecting distinct modes of host-adaptation between dicot and monocot powdery mildew.</title>
        <authorList>
            <person name="Wu Y."/>
            <person name="Ma X."/>
            <person name="Pan Z."/>
            <person name="Kale S.D."/>
            <person name="Song Y."/>
            <person name="King H."/>
            <person name="Zhang Q."/>
            <person name="Presley C."/>
            <person name="Deng X."/>
            <person name="Wei C.I."/>
            <person name="Xiao S."/>
        </authorList>
    </citation>
    <scope>NUCLEOTIDE SEQUENCE [LARGE SCALE GENOMIC DNA]</scope>
    <source>
        <strain evidence="2">UCSC1</strain>
    </source>
</reference>
<feature type="compositionally biased region" description="Polar residues" evidence="1">
    <location>
        <begin position="288"/>
        <end position="305"/>
    </location>
</feature>
<feature type="compositionally biased region" description="Low complexity" evidence="1">
    <location>
        <begin position="789"/>
        <end position="800"/>
    </location>
</feature>
<feature type="region of interest" description="Disordered" evidence="1">
    <location>
        <begin position="848"/>
        <end position="868"/>
    </location>
</feature>
<evidence type="ECO:0000313" key="3">
    <source>
        <dbReference type="Proteomes" id="UP000285405"/>
    </source>
</evidence>
<feature type="compositionally biased region" description="Polar residues" evidence="1">
    <location>
        <begin position="801"/>
        <end position="812"/>
    </location>
</feature>
<dbReference type="EMBL" id="MCBR01019975">
    <property type="protein sequence ID" value="RKF56045.1"/>
    <property type="molecule type" value="Genomic_DNA"/>
</dbReference>
<feature type="compositionally biased region" description="Basic and acidic residues" evidence="1">
    <location>
        <begin position="306"/>
        <end position="320"/>
    </location>
</feature>
<proteinExistence type="predicted"/>
<feature type="region of interest" description="Disordered" evidence="1">
    <location>
        <begin position="1"/>
        <end position="20"/>
    </location>
</feature>
<gene>
    <name evidence="2" type="ORF">GcC1_199017</name>
</gene>
<feature type="compositionally biased region" description="Acidic residues" evidence="1">
    <location>
        <begin position="586"/>
        <end position="595"/>
    </location>
</feature>
<dbReference type="Proteomes" id="UP000285405">
    <property type="component" value="Unassembled WGS sequence"/>
</dbReference>
<evidence type="ECO:0000256" key="1">
    <source>
        <dbReference type="SAM" id="MobiDB-lite"/>
    </source>
</evidence>
<feature type="compositionally biased region" description="Basic and acidic residues" evidence="1">
    <location>
        <begin position="596"/>
        <end position="606"/>
    </location>
</feature>
<feature type="compositionally biased region" description="Polar residues" evidence="1">
    <location>
        <begin position="362"/>
        <end position="383"/>
    </location>
</feature>
<feature type="compositionally biased region" description="Polar residues" evidence="1">
    <location>
        <begin position="617"/>
        <end position="627"/>
    </location>
</feature>
<dbReference type="AlphaFoldDB" id="A0A420HF66"/>
<feature type="compositionally biased region" description="Polar residues" evidence="1">
    <location>
        <begin position="196"/>
        <end position="206"/>
    </location>
</feature>
<feature type="region of interest" description="Disordered" evidence="1">
    <location>
        <begin position="788"/>
        <end position="824"/>
    </location>
</feature>
<comment type="caution">
    <text evidence="2">The sequence shown here is derived from an EMBL/GenBank/DDBJ whole genome shotgun (WGS) entry which is preliminary data.</text>
</comment>
<feature type="region of interest" description="Disordered" evidence="1">
    <location>
        <begin position="74"/>
        <end position="152"/>
    </location>
</feature>
<feature type="region of interest" description="Disordered" evidence="1">
    <location>
        <begin position="288"/>
        <end position="335"/>
    </location>
</feature>
<feature type="compositionally biased region" description="Low complexity" evidence="1">
    <location>
        <begin position="210"/>
        <end position="221"/>
    </location>
</feature>
<dbReference type="OrthoDB" id="5406427at2759"/>
<name>A0A420HF66_9PEZI</name>
<organism evidence="2 3">
    <name type="scientific">Golovinomyces cichoracearum</name>
    <dbReference type="NCBI Taxonomy" id="62708"/>
    <lineage>
        <taxon>Eukaryota</taxon>
        <taxon>Fungi</taxon>
        <taxon>Dikarya</taxon>
        <taxon>Ascomycota</taxon>
        <taxon>Pezizomycotina</taxon>
        <taxon>Leotiomycetes</taxon>
        <taxon>Erysiphales</taxon>
        <taxon>Erysiphaceae</taxon>
        <taxon>Golovinomyces</taxon>
    </lineage>
</organism>
<accession>A0A420HF66</accession>
<sequence>MTSIHSSFGSLGNLSLTSNDSDLATRPYSSSAMKMVPRQVSPGMTIPGPLQLPRFVFPAKIPPVKPSAPQIYSKETARRPHSLIALPTNGPPNTKDPTTNNVRSSHLCDYNDSPPVSPRTQSARSELCKRGTSDHTESEKMNNIPTTLCGVPPKVEDSKLAAPATISQRRGHAHRRSAAISTSDLSLILKPSYSYQTGGSLPSSPHTEPKSPILSKSFSSPSEFRLGHEKISEVLNSSSKTQKNTRVGFSDDIQIIPRPLSLDSCDSASILRPAHSVSNSITSIVSGSQLYTSGNDGQPTNSQPQDRPRTAEFASDEKRPKYSNHGPKRSGSFPIMFETTAGTISDSSTPRSMKRWTFFGNDLTSGNSIPKSRPTSSTSSCHDQQGFDDNSCKLEEPNVDHSTSSREAVIARRSTVYKKSTKNKKRVKSWAGSILSHKTRQRNHKHSPSRNSQPLPKIFVTALKAETTDIVDQSSESLSFRPENDFEEWKPCNLPLQDEPMSPVIDLDAALGPFNTPTPNFGESWDISQRGGTRKRFMHSAASLGGFTGPGMHYHRRSESAPEFENPRFGFHRLGSSSTMAMEDVFEEDEDEEWEDTKSSTKDDSSKTGVNEDNMGIETTNNTQGDKSNLPPEYAANTTMKNYETQFSHDSSDTETSELFISRKSECNASPGIIVVDGITGVSSKTHERTTSRKGLDLPMSVSITSEKLKREENHSTESQSVLLELPSPSSGLNAATKTALPSPMSSFSNDTQTISTAPPSINNDHEFELLLLGEPGPELRISVDEVPSLTSSDSASSVSLPNGENMSNNNFPEARSRIGQRPASFSATVASRKRSSIASLSRLISSSHGERSKLAFESRAPSYSEVENSQKSAHLGKRISRLIKFWKKSDFST</sequence>
<feature type="region of interest" description="Disordered" evidence="1">
    <location>
        <begin position="586"/>
        <end position="634"/>
    </location>
</feature>